<dbReference type="InterPro" id="IPR019136">
    <property type="entry name" value="TF_IIIC_su-5_HTH"/>
</dbReference>
<feature type="compositionally biased region" description="Acidic residues" evidence="1">
    <location>
        <begin position="431"/>
        <end position="448"/>
    </location>
</feature>
<keyword evidence="4" id="KW-1185">Reference proteome</keyword>
<reference evidence="3 4" key="1">
    <citation type="journal article" date="2024" name="Nat. Commun.">
        <title>Phylogenomics reveals the evolutionary origins of lichenization in chlorophyte algae.</title>
        <authorList>
            <person name="Puginier C."/>
            <person name="Libourel C."/>
            <person name="Otte J."/>
            <person name="Skaloud P."/>
            <person name="Haon M."/>
            <person name="Grisel S."/>
            <person name="Petersen M."/>
            <person name="Berrin J.G."/>
            <person name="Delaux P.M."/>
            <person name="Dal Grande F."/>
            <person name="Keller J."/>
        </authorList>
    </citation>
    <scope>NUCLEOTIDE SEQUENCE [LARGE SCALE GENOMIC DNA]</scope>
    <source>
        <strain evidence="3 4">SAG 2523</strain>
    </source>
</reference>
<dbReference type="Pfam" id="PF09734">
    <property type="entry name" value="Tau95"/>
    <property type="match status" value="1"/>
</dbReference>
<evidence type="ECO:0000256" key="1">
    <source>
        <dbReference type="SAM" id="MobiDB-lite"/>
    </source>
</evidence>
<gene>
    <name evidence="3" type="ORF">WJX84_000893</name>
</gene>
<feature type="compositionally biased region" description="Gly residues" evidence="1">
    <location>
        <begin position="457"/>
        <end position="468"/>
    </location>
</feature>
<feature type="region of interest" description="Disordered" evidence="1">
    <location>
        <begin position="312"/>
        <end position="358"/>
    </location>
</feature>
<dbReference type="GO" id="GO:0001003">
    <property type="term" value="F:RNA polymerase III type 2 promoter sequence-specific DNA binding"/>
    <property type="evidence" value="ECO:0007669"/>
    <property type="project" value="TreeGrafter"/>
</dbReference>
<dbReference type="InterPro" id="IPR040454">
    <property type="entry name" value="TF_IIIC_Tfc1/Sfc1"/>
</dbReference>
<evidence type="ECO:0000313" key="4">
    <source>
        <dbReference type="Proteomes" id="UP001485043"/>
    </source>
</evidence>
<evidence type="ECO:0000259" key="2">
    <source>
        <dbReference type="Pfam" id="PF09734"/>
    </source>
</evidence>
<sequence>MGRFIFSSESNKSSNRTAAGQHRRSTEAVPEPFSKSVEPLICLPTRFSFVDAPVDYSFRSFYGEDPPEYKAGKAREIPGHVWSFQDSGVPAAAIRKPAEEFLGHANELKAVFEERPVWPEACLAAKLPDCPPDILRLLLSQQCYIFRNGPWRHLWVRRGYDPRKDASSCCFQSIVYHLPADWFEAISKQGADPSGAGSSKALPGATSRDQLHRFAALPSTDRTVLQPCDLEDDSIQQLLSGSCMTGTATAVSGWLTEECWKQIHSIVASRFQQLLAPAEGNHSKVCEAASTDAATMDIDAAQPIVALSASTQDNAHEPAENAPHLANPDGHLPDAAPFQQPGPSQMLLDPTDPLSDEAVDRNTAKLPHGYLSQLLGQMSVAEGTRPEEQEGQLGNDSVGMDLPPGESIDQGMEAGTDAEDGTGVPHAGAAETDEDEYEIYGDEDEEESQNAGADDAYGGGGFTSGEDM</sequence>
<dbReference type="AlphaFoldDB" id="A0AAW1THS9"/>
<protein>
    <recommendedName>
        <fullName evidence="2">Transcription factor IIIC subunit 5 HTH domain-containing protein</fullName>
    </recommendedName>
</protein>
<feature type="region of interest" description="Disordered" evidence="1">
    <location>
        <begin position="1"/>
        <end position="31"/>
    </location>
</feature>
<feature type="domain" description="Transcription factor IIIC subunit 5 HTH" evidence="2">
    <location>
        <begin position="42"/>
        <end position="176"/>
    </location>
</feature>
<proteinExistence type="predicted"/>
<dbReference type="EMBL" id="JALJOV010000033">
    <property type="protein sequence ID" value="KAK9868348.1"/>
    <property type="molecule type" value="Genomic_DNA"/>
</dbReference>
<comment type="caution">
    <text evidence="3">The sequence shown here is derived from an EMBL/GenBank/DDBJ whole genome shotgun (WGS) entry which is preliminary data.</text>
</comment>
<evidence type="ECO:0000313" key="3">
    <source>
        <dbReference type="EMBL" id="KAK9868348.1"/>
    </source>
</evidence>
<organism evidence="3 4">
    <name type="scientific">Apatococcus fuscideae</name>
    <dbReference type="NCBI Taxonomy" id="2026836"/>
    <lineage>
        <taxon>Eukaryota</taxon>
        <taxon>Viridiplantae</taxon>
        <taxon>Chlorophyta</taxon>
        <taxon>core chlorophytes</taxon>
        <taxon>Trebouxiophyceae</taxon>
        <taxon>Chlorellales</taxon>
        <taxon>Chlorellaceae</taxon>
        <taxon>Apatococcus</taxon>
    </lineage>
</organism>
<dbReference type="PANTHER" id="PTHR13230">
    <property type="entry name" value="GENERAL TRANSCRIPTION FACTOR IIIC, POLYPEPTIDE 5"/>
    <property type="match status" value="1"/>
</dbReference>
<accession>A0AAW1THS9</accession>
<dbReference type="GO" id="GO:0001002">
    <property type="term" value="F:RNA polymerase III type 1 promoter sequence-specific DNA binding"/>
    <property type="evidence" value="ECO:0007669"/>
    <property type="project" value="TreeGrafter"/>
</dbReference>
<dbReference type="PANTHER" id="PTHR13230:SF5">
    <property type="entry name" value="GENERAL TRANSCRIPTION FACTOR 3C POLYPEPTIDE 5"/>
    <property type="match status" value="1"/>
</dbReference>
<name>A0AAW1THS9_9CHLO</name>
<dbReference type="Proteomes" id="UP001485043">
    <property type="component" value="Unassembled WGS sequence"/>
</dbReference>
<dbReference type="GO" id="GO:0006384">
    <property type="term" value="P:transcription initiation at RNA polymerase III promoter"/>
    <property type="evidence" value="ECO:0007669"/>
    <property type="project" value="InterPro"/>
</dbReference>
<dbReference type="GO" id="GO:0000127">
    <property type="term" value="C:transcription factor TFIIIC complex"/>
    <property type="evidence" value="ECO:0007669"/>
    <property type="project" value="InterPro"/>
</dbReference>
<feature type="compositionally biased region" description="Polar residues" evidence="1">
    <location>
        <begin position="7"/>
        <end position="18"/>
    </location>
</feature>
<feature type="region of interest" description="Disordered" evidence="1">
    <location>
        <begin position="382"/>
        <end position="468"/>
    </location>
</feature>